<protein>
    <submittedName>
        <fullName evidence="3">Uncharacterized protein</fullName>
    </submittedName>
</protein>
<dbReference type="Pfam" id="PF15229">
    <property type="entry name" value="POM121"/>
    <property type="match status" value="1"/>
</dbReference>
<name>A0A2K5XIQ7_MANLE</name>
<feature type="region of interest" description="Disordered" evidence="2">
    <location>
        <begin position="72"/>
        <end position="122"/>
    </location>
</feature>
<feature type="compositionally biased region" description="Polar residues" evidence="2">
    <location>
        <begin position="108"/>
        <end position="122"/>
    </location>
</feature>
<evidence type="ECO:0000313" key="4">
    <source>
        <dbReference type="Proteomes" id="UP000233140"/>
    </source>
</evidence>
<dbReference type="STRING" id="9568.ENSMLEP00000003200"/>
<feature type="compositionally biased region" description="Basic and acidic residues" evidence="2">
    <location>
        <begin position="72"/>
        <end position="101"/>
    </location>
</feature>
<sequence>TRLCLLPRNRGTPPRVPPPVVWSPPSRKKPVLSARNSMMFGHSSPVRIPPLRRTFNLRLPSLDEQVIPARLPKTEVRAEEPKEATEVKDQVETQGQEDNKRGPCSNGEAASTSRPLETQGNLTFSWCSPRPLDGNAHLKSLTEKNQSDKAQVHAVSFYSKGHGVSSSHSPAGGVLPFGKPDPAPTVLPAPVPGCSLWPEKAALKVLGKDHLPSSPGLLIAGKDMQLKDPAALLGSSSSFPPRAAGHGSRKRKLSGPPLQLQPTPPLQLRWDRNERAPPAKLPCLSPEALLELGQASQREGRLQLGNIDKNMGVLSRTSKSRRRKQPLGRRKKIRQGRRRGSRL</sequence>
<dbReference type="OMA" id="PGCSLWP"/>
<reference evidence="3" key="1">
    <citation type="submission" date="2025-08" db="UniProtKB">
        <authorList>
            <consortium name="Ensembl"/>
        </authorList>
    </citation>
    <scope>IDENTIFICATION</scope>
</reference>
<evidence type="ECO:0000256" key="1">
    <source>
        <dbReference type="ARBA" id="ARBA00038278"/>
    </source>
</evidence>
<dbReference type="Ensembl" id="ENSMLET00000014945.1">
    <property type="protein sequence ID" value="ENSMLEP00000003200.1"/>
    <property type="gene ID" value="ENSMLEG00000013639.1"/>
</dbReference>
<dbReference type="Proteomes" id="UP000233140">
    <property type="component" value="Unassembled WGS sequence"/>
</dbReference>
<feature type="region of interest" description="Disordered" evidence="2">
    <location>
        <begin position="231"/>
        <end position="266"/>
    </location>
</feature>
<comment type="similarity">
    <text evidence="1">Belongs to the UPF0607 family.</text>
</comment>
<dbReference type="PANTHER" id="PTHR15566:SF7">
    <property type="entry name" value="UPF0607 PROTEIN ENSP00000332738-RELATED"/>
    <property type="match status" value="1"/>
</dbReference>
<feature type="compositionally biased region" description="Basic residues" evidence="2">
    <location>
        <begin position="318"/>
        <end position="343"/>
    </location>
</feature>
<proteinExistence type="inferred from homology"/>
<feature type="region of interest" description="Disordered" evidence="2">
    <location>
        <begin position="7"/>
        <end position="28"/>
    </location>
</feature>
<organism evidence="3 4">
    <name type="scientific">Mandrillus leucophaeus</name>
    <name type="common">Drill</name>
    <name type="synonym">Papio leucophaeus</name>
    <dbReference type="NCBI Taxonomy" id="9568"/>
    <lineage>
        <taxon>Eukaryota</taxon>
        <taxon>Metazoa</taxon>
        <taxon>Chordata</taxon>
        <taxon>Craniata</taxon>
        <taxon>Vertebrata</taxon>
        <taxon>Euteleostomi</taxon>
        <taxon>Mammalia</taxon>
        <taxon>Eutheria</taxon>
        <taxon>Euarchontoglires</taxon>
        <taxon>Primates</taxon>
        <taxon>Haplorrhini</taxon>
        <taxon>Catarrhini</taxon>
        <taxon>Cercopithecidae</taxon>
        <taxon>Cercopithecinae</taxon>
        <taxon>Mandrillus</taxon>
    </lineage>
</organism>
<evidence type="ECO:0000313" key="3">
    <source>
        <dbReference type="Ensembl" id="ENSMLEP00000003200.1"/>
    </source>
</evidence>
<feature type="region of interest" description="Disordered" evidence="2">
    <location>
        <begin position="301"/>
        <end position="343"/>
    </location>
</feature>
<dbReference type="AlphaFoldDB" id="A0A2K5XIQ7"/>
<dbReference type="PANTHER" id="PTHR15566">
    <property type="entry name" value="POM121-LIKE"/>
    <property type="match status" value="1"/>
</dbReference>
<accession>A0A2K5XIQ7</accession>
<dbReference type="GeneTree" id="ENSGT00940000164433"/>
<reference evidence="3" key="2">
    <citation type="submission" date="2025-09" db="UniProtKB">
        <authorList>
            <consortium name="Ensembl"/>
        </authorList>
    </citation>
    <scope>IDENTIFICATION</scope>
</reference>
<keyword evidence="4" id="KW-1185">Reference proteome</keyword>
<evidence type="ECO:0000256" key="2">
    <source>
        <dbReference type="SAM" id="MobiDB-lite"/>
    </source>
</evidence>
<dbReference type="InterPro" id="IPR043220">
    <property type="entry name" value="POM121-like_prot_1"/>
</dbReference>